<gene>
    <name evidence="1" type="ORF">SSIM_13405</name>
</gene>
<reference evidence="1 2" key="1">
    <citation type="journal article" date="2013" name="Genome Announc.">
        <title>Draft Genome Sequence of Staphylococcus simulans UMC-CNS-990, Isolated from a Case of Chronic Bovine Mastitis.</title>
        <authorList>
            <person name="Calcutt M.J."/>
            <person name="Foecking M.F."/>
            <person name="Hsieh H.Y."/>
            <person name="Perry J."/>
            <person name="Stewart G.C."/>
            <person name="Middleton J.R."/>
        </authorList>
    </citation>
    <scope>NUCLEOTIDE SEQUENCE [LARGE SCALE GENOMIC DNA]</scope>
    <source>
        <strain evidence="1 2">UMC-CNS-990</strain>
    </source>
</reference>
<dbReference type="Pfam" id="PF11042">
    <property type="entry name" value="DUF2750"/>
    <property type="match status" value="1"/>
</dbReference>
<name>A0ABN0P9B9_STASI</name>
<organism evidence="1 2">
    <name type="scientific">Staphylococcus simulans UMC-CNS-990</name>
    <dbReference type="NCBI Taxonomy" id="1405498"/>
    <lineage>
        <taxon>Bacteria</taxon>
        <taxon>Bacillati</taxon>
        <taxon>Bacillota</taxon>
        <taxon>Bacilli</taxon>
        <taxon>Bacillales</taxon>
        <taxon>Staphylococcaceae</taxon>
        <taxon>Staphylococcus</taxon>
    </lineage>
</organism>
<protein>
    <recommendedName>
        <fullName evidence="3">DUF2750 domain-containing protein</fullName>
    </recommendedName>
</protein>
<dbReference type="InterPro" id="IPR021284">
    <property type="entry name" value="DUF2750"/>
</dbReference>
<sequence>MDYKYETFFKDLLVNETYYIAVKDRKMVRRDVDGHAIALFWTKKELAEAYFENRKDAYDKIIIRDLDRFVTSEMDDLFDKGDKVLVNVTDELDGHFIDIYEATKQIMTELDRIRTVEFARITAKTDDVYGLTDKGNKQFIIISNNGENQPNFMPVWSDYQSALKVRDEDFEECDVDQVEGEVFSEWLDQLRDDDNGVGINLKPNVVGSIVSAQTLKNELSY</sequence>
<keyword evidence="2" id="KW-1185">Reference proteome</keyword>
<comment type="caution">
    <text evidence="1">The sequence shown here is derived from an EMBL/GenBank/DDBJ whole genome shotgun (WGS) entry which is preliminary data.</text>
</comment>
<evidence type="ECO:0008006" key="3">
    <source>
        <dbReference type="Google" id="ProtNLM"/>
    </source>
</evidence>
<dbReference type="Proteomes" id="UP000017131">
    <property type="component" value="Unassembled WGS sequence"/>
</dbReference>
<proteinExistence type="predicted"/>
<dbReference type="RefSeq" id="WP_002481812.1">
    <property type="nucleotide sequence ID" value="NZ_AXDY01000019.1"/>
</dbReference>
<evidence type="ECO:0000313" key="1">
    <source>
        <dbReference type="EMBL" id="ERS92187.1"/>
    </source>
</evidence>
<accession>A0ABN0P9B9</accession>
<dbReference type="EMBL" id="AXDY01000019">
    <property type="protein sequence ID" value="ERS92187.1"/>
    <property type="molecule type" value="Genomic_DNA"/>
</dbReference>
<evidence type="ECO:0000313" key="2">
    <source>
        <dbReference type="Proteomes" id="UP000017131"/>
    </source>
</evidence>